<reference evidence="1" key="2">
    <citation type="journal article" date="2014" name="Nat. Commun.">
        <title>The emerging biofuel crop Camelina sativa retains a highly undifferentiated hexaploid genome structure.</title>
        <authorList>
            <person name="Kagale S."/>
            <person name="Koh C."/>
            <person name="Nixon J."/>
            <person name="Bollina V."/>
            <person name="Clarke W.E."/>
            <person name="Tuteja R."/>
            <person name="Spillane C."/>
            <person name="Robinson S.J."/>
            <person name="Links M.G."/>
            <person name="Clarke C."/>
            <person name="Higgins E.E."/>
            <person name="Huebert T."/>
            <person name="Sharpe A.G."/>
            <person name="Parkin I.A."/>
        </authorList>
    </citation>
    <scope>NUCLEOTIDE SEQUENCE [LARGE SCALE GENOMIC DNA]</scope>
    <source>
        <strain evidence="1">r\DH55</strain>
    </source>
</reference>
<dbReference type="RefSeq" id="XP_019089034.1">
    <property type="nucleotide sequence ID" value="XM_019233489.1"/>
</dbReference>
<gene>
    <name evidence="2 3 4" type="primary">LOC104714704</name>
</gene>
<dbReference type="InterPro" id="IPR003719">
    <property type="entry name" value="Phenazine_PhzF-like"/>
</dbReference>
<dbReference type="PANTHER" id="PTHR13774:SF25">
    <property type="match status" value="1"/>
</dbReference>
<reference evidence="2 3" key="3">
    <citation type="submission" date="2025-05" db="UniProtKB">
        <authorList>
            <consortium name="RefSeq"/>
        </authorList>
    </citation>
    <scope>IDENTIFICATION</scope>
    <source>
        <tissue evidence="2 3">Leaf</tissue>
    </source>
</reference>
<dbReference type="PIRSF" id="PIRSF016184">
    <property type="entry name" value="PhzC_PhzF"/>
    <property type="match status" value="1"/>
</dbReference>
<name>A0ABM1QQJ6_CAMSA</name>
<sequence length="321" mass="35049">MSNECFGRTKTSMGKTDTKTSMAMNLPVKYFVVDAFTELAFKGNQAAVCFLEEEHEKDDAWLQSLAAEFDLPLTCFLTSIIGSSPPRFLLRWFTSVAEMDICGHATLASAHSIFSNSLASSSNTVEFSTHAGILTAKRLSDCDARRSFLIEVNFPVITTFEYSSSDVSIFSKVLDGATIVDVRDTKTDKLTFKPLKGASKTTSTDQIMVVLSSWESVIELKPRVDDLMKCPGKVMIVTAAAPQGSPFDFCSRLFAPKLGLNEDSVCGSAHCSLAHYWSIKMNKCDFVAYAASRRSGTPGKEKQRVSLTGKAVTVMKGSILV</sequence>
<dbReference type="Proteomes" id="UP000694864">
    <property type="component" value="Chromosome 2"/>
</dbReference>
<dbReference type="GeneID" id="104714704"/>
<dbReference type="Pfam" id="PF02567">
    <property type="entry name" value="PhzC-PhzF"/>
    <property type="match status" value="1"/>
</dbReference>
<accession>A0ABM1QQJ6</accession>
<evidence type="ECO:0000313" key="1">
    <source>
        <dbReference type="Proteomes" id="UP000694864"/>
    </source>
</evidence>
<dbReference type="RefSeq" id="XP_019089030.1">
    <property type="nucleotide sequence ID" value="XM_019233485.1"/>
</dbReference>
<dbReference type="RefSeq" id="XP_010430455.1">
    <property type="nucleotide sequence ID" value="XM_010432153.2"/>
</dbReference>
<dbReference type="Gene3D" id="3.10.310.10">
    <property type="entry name" value="Diaminopimelate Epimerase, Chain A, domain 1"/>
    <property type="match status" value="2"/>
</dbReference>
<evidence type="ECO:0000313" key="3">
    <source>
        <dbReference type="RefSeq" id="XP_019089030.1"/>
    </source>
</evidence>
<evidence type="ECO:0000313" key="2">
    <source>
        <dbReference type="RefSeq" id="XP_010430455.1"/>
    </source>
</evidence>
<keyword evidence="1" id="KW-1185">Reference proteome</keyword>
<dbReference type="PANTHER" id="PTHR13774">
    <property type="entry name" value="PHENAZINE BIOSYNTHESIS PROTEIN"/>
    <property type="match status" value="1"/>
</dbReference>
<proteinExistence type="predicted"/>
<evidence type="ECO:0000313" key="4">
    <source>
        <dbReference type="RefSeq" id="XP_019089034.1"/>
    </source>
</evidence>
<dbReference type="NCBIfam" id="TIGR00654">
    <property type="entry name" value="PhzF_family"/>
    <property type="match status" value="1"/>
</dbReference>
<reference evidence="1" key="1">
    <citation type="journal article" date="1997" name="Nucleic Acids Res.">
        <title>tRNAscan-SE: a program for improved detection of transfer RNA genes in genomic sequence.</title>
        <authorList>
            <person name="Lowe T.M."/>
            <person name="Eddy S.R."/>
        </authorList>
    </citation>
    <scope>NUCLEOTIDE SEQUENCE [LARGE SCALE GENOMIC DNA]</scope>
    <source>
        <strain evidence="1">r\DH55</strain>
    </source>
</reference>
<organism evidence="1 4">
    <name type="scientific">Camelina sativa</name>
    <name type="common">False flax</name>
    <name type="synonym">Myagrum sativum</name>
    <dbReference type="NCBI Taxonomy" id="90675"/>
    <lineage>
        <taxon>Eukaryota</taxon>
        <taxon>Viridiplantae</taxon>
        <taxon>Streptophyta</taxon>
        <taxon>Embryophyta</taxon>
        <taxon>Tracheophyta</taxon>
        <taxon>Spermatophyta</taxon>
        <taxon>Magnoliopsida</taxon>
        <taxon>eudicotyledons</taxon>
        <taxon>Gunneridae</taxon>
        <taxon>Pentapetalae</taxon>
        <taxon>rosids</taxon>
        <taxon>malvids</taxon>
        <taxon>Brassicales</taxon>
        <taxon>Brassicaceae</taxon>
        <taxon>Camelineae</taxon>
        <taxon>Camelina</taxon>
    </lineage>
</organism>
<dbReference type="SUPFAM" id="SSF54506">
    <property type="entry name" value="Diaminopimelate epimerase-like"/>
    <property type="match status" value="1"/>
</dbReference>
<protein>
    <submittedName>
        <fullName evidence="2 3">Uncharacterized protein LOC104714704</fullName>
    </submittedName>
</protein>